<dbReference type="PANTHER" id="PTHR10543">
    <property type="entry name" value="BETA-CAROTENE DIOXYGENASE"/>
    <property type="match status" value="1"/>
</dbReference>
<evidence type="ECO:0000313" key="7">
    <source>
        <dbReference type="EMBL" id="CBG68648.1"/>
    </source>
</evidence>
<organism evidence="7 8">
    <name type="scientific">Streptomyces scabiei (strain 87.22)</name>
    <dbReference type="NCBI Taxonomy" id="680198"/>
    <lineage>
        <taxon>Bacteria</taxon>
        <taxon>Bacillati</taxon>
        <taxon>Actinomycetota</taxon>
        <taxon>Actinomycetes</taxon>
        <taxon>Kitasatosporales</taxon>
        <taxon>Streptomycetaceae</taxon>
        <taxon>Streptomyces</taxon>
    </lineage>
</organism>
<accession>C9ZA53</accession>
<evidence type="ECO:0000256" key="5">
    <source>
        <dbReference type="PIRSR" id="PIRSR604294-1"/>
    </source>
</evidence>
<gene>
    <name evidence="7" type="ordered locus">SCAB_15031</name>
</gene>
<dbReference type="EC" id="1.13.11.-" evidence="6"/>
<feature type="binding site" evidence="5">
    <location>
        <position position="186"/>
    </location>
    <ligand>
        <name>Fe cation</name>
        <dbReference type="ChEBI" id="CHEBI:24875"/>
        <note>catalytic</note>
    </ligand>
</feature>
<evidence type="ECO:0000256" key="2">
    <source>
        <dbReference type="ARBA" id="ARBA00022723"/>
    </source>
</evidence>
<dbReference type="Pfam" id="PF03055">
    <property type="entry name" value="RPE65"/>
    <property type="match status" value="1"/>
</dbReference>
<comment type="cofactor">
    <cofactor evidence="5 6">
        <name>Fe(2+)</name>
        <dbReference type="ChEBI" id="CHEBI:29033"/>
    </cofactor>
    <text evidence="5 6">Binds 1 Fe(2+) ion per subunit.</text>
</comment>
<dbReference type="GO" id="GO:0046872">
    <property type="term" value="F:metal ion binding"/>
    <property type="evidence" value="ECO:0007669"/>
    <property type="project" value="UniProtKB-KW"/>
</dbReference>
<reference evidence="7 8" key="1">
    <citation type="journal article" date="2010" name="Mol. Plant Microbe Interact.">
        <title>Streptomyces scabies 87-22 contains a coronafacic acid-like biosynthetic cluster that contributes to plant-microbe interactions.</title>
        <authorList>
            <person name="Bignell D.R."/>
            <person name="Seipke R.F."/>
            <person name="Huguet-Tapia J.C."/>
            <person name="Chambers A.H."/>
            <person name="Parry R.J."/>
            <person name="Loria R."/>
        </authorList>
    </citation>
    <scope>NUCLEOTIDE SEQUENCE [LARGE SCALE GENOMIC DNA]</scope>
    <source>
        <strain evidence="7 8">87.22</strain>
    </source>
</reference>
<feature type="binding site" evidence="5">
    <location>
        <position position="237"/>
    </location>
    <ligand>
        <name>Fe cation</name>
        <dbReference type="ChEBI" id="CHEBI:24875"/>
        <note>catalytic</note>
    </ligand>
</feature>
<dbReference type="InterPro" id="IPR004294">
    <property type="entry name" value="Carotenoid_Oase"/>
</dbReference>
<evidence type="ECO:0000256" key="6">
    <source>
        <dbReference type="RuleBase" id="RU364048"/>
    </source>
</evidence>
<dbReference type="HOGENOM" id="CLU_016472_6_2_11"/>
<dbReference type="PANTHER" id="PTHR10543:SF89">
    <property type="entry name" value="CAROTENOID 9,10(9',10')-CLEAVAGE DIOXYGENASE 1"/>
    <property type="match status" value="1"/>
</dbReference>
<evidence type="ECO:0000256" key="4">
    <source>
        <dbReference type="ARBA" id="ARBA00023004"/>
    </source>
</evidence>
<dbReference type="EMBL" id="FN554889">
    <property type="protein sequence ID" value="CBG68648.1"/>
    <property type="molecule type" value="Genomic_DNA"/>
</dbReference>
<dbReference type="GO" id="GO:0016121">
    <property type="term" value="P:carotene catabolic process"/>
    <property type="evidence" value="ECO:0007669"/>
    <property type="project" value="TreeGrafter"/>
</dbReference>
<protein>
    <recommendedName>
        <fullName evidence="6">Dioxygenase</fullName>
        <ecNumber evidence="6">1.13.11.-</ecNumber>
    </recommendedName>
</protein>
<proteinExistence type="inferred from homology"/>
<keyword evidence="4 5" id="KW-0408">Iron</keyword>
<evidence type="ECO:0000256" key="3">
    <source>
        <dbReference type="ARBA" id="ARBA00023002"/>
    </source>
</evidence>
<dbReference type="KEGG" id="scb:SCAB_15031"/>
<keyword evidence="3 6" id="KW-0560">Oxidoreductase</keyword>
<feature type="binding site" evidence="5">
    <location>
        <position position="494"/>
    </location>
    <ligand>
        <name>Fe cation</name>
        <dbReference type="ChEBI" id="CHEBI:24875"/>
        <note>catalytic</note>
    </ligand>
</feature>
<dbReference type="AlphaFoldDB" id="C9ZA53"/>
<keyword evidence="8" id="KW-1185">Reference proteome</keyword>
<keyword evidence="6 7" id="KW-0223">Dioxygenase</keyword>
<sequence length="507" mass="56649">MAKFCTTAVKGDGFMAKTFPPEITMGMDEPCRFDIEVFDLEVLEGSVPADIDGLFVQAVPDQVYVPEVPVLWPMTTAAGGDGAVRAFRIKDGCVDFRTRYVRTERFLLEREARRSLYGNYRDPYSDDPSVAGTSRTTANTAIYFHAGRMLASKEDGLPYEIDPVTLETRGVWDAHGDITSLTFTAHPKFDSDTGEMFGFGYAAKGETTRDIAYYVIDASGKVIHEAWFEAPYSAMIHDCALTKNFMLFPVMPITSDLDRLKAGGPHFVYDGDLPQVFGVIPRFGDASEVRWFQAPPAFPGHTINAYEEDGAIVFDLYEADGNGFAPVVPDKNGRPTPPGSVTTRHVRWHIDYHTGEQRLTEREVLAVVNGEGPHIDPRRDSKPYRHVFVPTLDRDKLETDVNGRPYPVMFNQLSHFDLVAGTRDDWYPGPAATFQDPVYFTKSPESAEDDGYLIATLNWPTEKRSELVILDTLDLASGPVARLRLPVRMRLGIHSTWIDGALVPSWR</sequence>
<evidence type="ECO:0000256" key="1">
    <source>
        <dbReference type="ARBA" id="ARBA00006787"/>
    </source>
</evidence>
<comment type="similarity">
    <text evidence="1 6">Belongs to the carotenoid oxygenase family.</text>
</comment>
<evidence type="ECO:0000313" key="8">
    <source>
        <dbReference type="Proteomes" id="UP000001444"/>
    </source>
</evidence>
<dbReference type="STRING" id="680198.SCAB_15031"/>
<keyword evidence="2 5" id="KW-0479">Metal-binding</keyword>
<feature type="binding site" evidence="5">
    <location>
        <position position="301"/>
    </location>
    <ligand>
        <name>Fe cation</name>
        <dbReference type="ChEBI" id="CHEBI:24875"/>
        <note>catalytic</note>
    </ligand>
</feature>
<name>C9ZA53_STRSW</name>
<dbReference type="GO" id="GO:0010436">
    <property type="term" value="F:carotenoid dioxygenase activity"/>
    <property type="evidence" value="ECO:0007669"/>
    <property type="project" value="TreeGrafter"/>
</dbReference>
<dbReference type="eggNOG" id="COG3670">
    <property type="taxonomic scope" value="Bacteria"/>
</dbReference>
<dbReference type="Proteomes" id="UP000001444">
    <property type="component" value="Chromosome"/>
</dbReference>